<dbReference type="Gene3D" id="3.40.50.300">
    <property type="entry name" value="P-loop containing nucleotide triphosphate hydrolases"/>
    <property type="match status" value="1"/>
</dbReference>
<dbReference type="Proteomes" id="UP000295510">
    <property type="component" value="Unassembled WGS sequence"/>
</dbReference>
<dbReference type="EMBL" id="SNYL01000008">
    <property type="protein sequence ID" value="TDQ43155.1"/>
    <property type="molecule type" value="Genomic_DNA"/>
</dbReference>
<dbReference type="AlphaFoldDB" id="A0A4R6UE96"/>
<evidence type="ECO:0000313" key="3">
    <source>
        <dbReference type="Proteomes" id="UP000295510"/>
    </source>
</evidence>
<gene>
    <name evidence="2" type="ORF">DFR43_10899</name>
</gene>
<proteinExistence type="predicted"/>
<dbReference type="SUPFAM" id="SSF52540">
    <property type="entry name" value="P-loop containing nucleoside triphosphate hydrolases"/>
    <property type="match status" value="1"/>
</dbReference>
<keyword evidence="3" id="KW-1185">Reference proteome</keyword>
<dbReference type="Pfam" id="PF19263">
    <property type="entry name" value="DUF5906"/>
    <property type="match status" value="1"/>
</dbReference>
<sequence length="473" mass="52908">MMQVDPKRIEQLRARTMAELDPNGAMPGECPGPGELAQRLQQPLQLVDALERWVYILGTDRVFDLWLLREYPVRHLRYELAGNASIYKAWLTHPARRQVAPEDIVFEPSGHCLPHQINLWRGFPLAPVEGDCGPILELVEHLMSETAPDPEGRARHVEYLLHWLAYPLQHPGAKLRSALVFHGPQGCGKSLLFEGVMARIYGEYARVIGQAQLESRYTDWASRCLFVVADEVLAPGEAAHYRHRLKALITGETLMIEAKFATVRQERNAANLVFLSNEAKPLALEADDRRHYVVWCPPKRTDDLYARVGRCIDSGGLNAFLAYLVGLDTSRFDPYAPPPLTQAKRELVELGLRPAERFVRDWLAQQLELPLWPCSTAQLYRGFARWCRAHGERSIPAQTTFTAIAAKAAGQRLSRQKCSPSGGSSGAPITLWLPSGAGPRNGVTWYDFATQAVAAFDGPLRGFCRVFGEEAPT</sequence>
<evidence type="ECO:0000259" key="1">
    <source>
        <dbReference type="Pfam" id="PF19263"/>
    </source>
</evidence>
<feature type="domain" description="NrS-1 polymerase-like helicase" evidence="1">
    <location>
        <begin position="181"/>
        <end position="290"/>
    </location>
</feature>
<reference evidence="2 3" key="1">
    <citation type="submission" date="2019-03" db="EMBL/GenBank/DDBJ databases">
        <title>Genomic Encyclopedia of Type Strains, Phase IV (KMG-IV): sequencing the most valuable type-strain genomes for metagenomic binning, comparative biology and taxonomic classification.</title>
        <authorList>
            <person name="Goeker M."/>
        </authorList>
    </citation>
    <scope>NUCLEOTIDE SEQUENCE [LARGE SCALE GENOMIC DNA]</scope>
    <source>
        <strain evidence="2 3">DSM 19605</strain>
    </source>
</reference>
<accession>A0A4R6UE96</accession>
<dbReference type="InterPro" id="IPR045455">
    <property type="entry name" value="NrS-1_pol-like_helicase"/>
</dbReference>
<dbReference type="RefSeq" id="WP_133597545.1">
    <property type="nucleotide sequence ID" value="NZ_SNYL01000008.1"/>
</dbReference>
<name>A0A4R6UE96_9BURK</name>
<organism evidence="2 3">
    <name type="scientific">Tepidicella xavieri</name>
    <dbReference type="NCBI Taxonomy" id="360241"/>
    <lineage>
        <taxon>Bacteria</taxon>
        <taxon>Pseudomonadati</taxon>
        <taxon>Pseudomonadota</taxon>
        <taxon>Betaproteobacteria</taxon>
        <taxon>Burkholderiales</taxon>
        <taxon>Tepidicella</taxon>
    </lineage>
</organism>
<comment type="caution">
    <text evidence="2">The sequence shown here is derived from an EMBL/GenBank/DDBJ whole genome shotgun (WGS) entry which is preliminary data.</text>
</comment>
<protein>
    <recommendedName>
        <fullName evidence="1">NrS-1 polymerase-like helicase domain-containing protein</fullName>
    </recommendedName>
</protein>
<evidence type="ECO:0000313" key="2">
    <source>
        <dbReference type="EMBL" id="TDQ43155.1"/>
    </source>
</evidence>
<dbReference type="InterPro" id="IPR027417">
    <property type="entry name" value="P-loop_NTPase"/>
</dbReference>
<dbReference type="OrthoDB" id="110640at2"/>